<accession>A0ABW1DYC3</accession>
<keyword evidence="2" id="KW-0808">Transferase</keyword>
<dbReference type="InterPro" id="IPR003673">
    <property type="entry name" value="CoA-Trfase_fam_III"/>
</dbReference>
<evidence type="ECO:0000313" key="2">
    <source>
        <dbReference type="EMBL" id="MFC5853647.1"/>
    </source>
</evidence>
<dbReference type="GO" id="GO:0016740">
    <property type="term" value="F:transferase activity"/>
    <property type="evidence" value="ECO:0007669"/>
    <property type="project" value="UniProtKB-KW"/>
</dbReference>
<comment type="caution">
    <text evidence="2">The sequence shown here is derived from an EMBL/GenBank/DDBJ whole genome shotgun (WGS) entry which is preliminary data.</text>
</comment>
<keyword evidence="3" id="KW-1185">Reference proteome</keyword>
<dbReference type="EMBL" id="JBHSOA010000037">
    <property type="protein sequence ID" value="MFC5853647.1"/>
    <property type="molecule type" value="Genomic_DNA"/>
</dbReference>
<protein>
    <submittedName>
        <fullName evidence="2">CaiB/BaiF CoA transferase family protein</fullName>
    </submittedName>
</protein>
<gene>
    <name evidence="2" type="ORF">ACFPZI_18085</name>
</gene>
<dbReference type="Proteomes" id="UP001596180">
    <property type="component" value="Unassembled WGS sequence"/>
</dbReference>
<evidence type="ECO:0000313" key="3">
    <source>
        <dbReference type="Proteomes" id="UP001596180"/>
    </source>
</evidence>
<organism evidence="2 3">
    <name type="scientific">Streptomyces chlorus</name>
    <dbReference type="NCBI Taxonomy" id="887452"/>
    <lineage>
        <taxon>Bacteria</taxon>
        <taxon>Bacillati</taxon>
        <taxon>Actinomycetota</taxon>
        <taxon>Actinomycetes</taxon>
        <taxon>Kitasatosporales</taxon>
        <taxon>Streptomycetaceae</taxon>
        <taxon>Streptomyces</taxon>
    </lineage>
</organism>
<feature type="region of interest" description="Disordered" evidence="1">
    <location>
        <begin position="339"/>
        <end position="363"/>
    </location>
</feature>
<dbReference type="RefSeq" id="WP_381364203.1">
    <property type="nucleotide sequence ID" value="NZ_JBHSOA010000037.1"/>
</dbReference>
<evidence type="ECO:0000256" key="1">
    <source>
        <dbReference type="SAM" id="MobiDB-lite"/>
    </source>
</evidence>
<sequence>MAEGFDEEGDARPTGPLTGVTVVELAGIGPIPHAGMLLADMGADVICVERAGPPISWVTPTKDVLRRNRRSIVVDLRTPEGVGVVEKLVARADVLLEGHRPGVAERLGIGPERCHELNPALVYGRMTGWGQTGPLAARAGHDIGYVAVTGALTPGPEGTRPFPPANLLGDFGGGATYLVMGVLAALWEAGRSGRGQVVDASIVDGAASLTSILHGLMASDLWTDVRGANRLDGAAPWYDTYATSDGKFVAVGALEPKFYAELLQVLGLEGKVPDRADVSAWPEIRAALTGVFAGQTQSHWTELFMDSDACVAPVLSLTEAREHPHLREREVFIEVGGVSQPAPAPRFSRTPSGTPRAPRERGAHTREILETFGIAEVDELLRDGIVFETLTETNSPEG</sequence>
<dbReference type="Pfam" id="PF02515">
    <property type="entry name" value="CoA_transf_3"/>
    <property type="match status" value="1"/>
</dbReference>
<proteinExistence type="predicted"/>
<reference evidence="3" key="1">
    <citation type="journal article" date="2019" name="Int. J. Syst. Evol. Microbiol.">
        <title>The Global Catalogue of Microorganisms (GCM) 10K type strain sequencing project: providing services to taxonomists for standard genome sequencing and annotation.</title>
        <authorList>
            <consortium name="The Broad Institute Genomics Platform"/>
            <consortium name="The Broad Institute Genome Sequencing Center for Infectious Disease"/>
            <person name="Wu L."/>
            <person name="Ma J."/>
        </authorList>
    </citation>
    <scope>NUCLEOTIDE SEQUENCE [LARGE SCALE GENOMIC DNA]</scope>
    <source>
        <strain evidence="3">JCM 10411</strain>
    </source>
</reference>
<name>A0ABW1DYC3_9ACTN</name>
<dbReference type="Gene3D" id="3.30.1540.10">
    <property type="entry name" value="formyl-coa transferase, domain 3"/>
    <property type="match status" value="1"/>
</dbReference>
<dbReference type="PANTHER" id="PTHR48228">
    <property type="entry name" value="SUCCINYL-COA--D-CITRAMALATE COA-TRANSFERASE"/>
    <property type="match status" value="1"/>
</dbReference>
<dbReference type="PANTHER" id="PTHR48228:SF5">
    <property type="entry name" value="ALPHA-METHYLACYL-COA RACEMASE"/>
    <property type="match status" value="1"/>
</dbReference>
<dbReference type="Gene3D" id="3.40.50.10540">
    <property type="entry name" value="Crotonobetainyl-coa:carnitine coa-transferase, domain 1"/>
    <property type="match status" value="1"/>
</dbReference>
<dbReference type="InterPro" id="IPR050509">
    <property type="entry name" value="CoA-transferase_III"/>
</dbReference>
<dbReference type="SUPFAM" id="SSF89796">
    <property type="entry name" value="CoA-transferase family III (CaiB/BaiF)"/>
    <property type="match status" value="1"/>
</dbReference>
<dbReference type="InterPro" id="IPR023606">
    <property type="entry name" value="CoA-Trfase_III_dom_1_sf"/>
</dbReference>
<dbReference type="InterPro" id="IPR044855">
    <property type="entry name" value="CoA-Trfase_III_dom3_sf"/>
</dbReference>